<accession>A0A9W7G4D5</accession>
<dbReference type="AlphaFoldDB" id="A0A9W7G4D5"/>
<dbReference type="Gene3D" id="2.102.10.10">
    <property type="entry name" value="Rieske [2Fe-2S] iron-sulphur domain"/>
    <property type="match status" value="1"/>
</dbReference>
<dbReference type="EC" id="1.14.19.21" evidence="14"/>
<dbReference type="EMBL" id="BRYA01000783">
    <property type="protein sequence ID" value="GMI32497.1"/>
    <property type="molecule type" value="Genomic_DNA"/>
</dbReference>
<evidence type="ECO:0000256" key="1">
    <source>
        <dbReference type="ARBA" id="ARBA00001962"/>
    </source>
</evidence>
<comment type="similarity">
    <text evidence="13">Belongs to the cholesterol 7-desaturase family.</text>
</comment>
<comment type="cofactor">
    <cofactor evidence="1">
        <name>Fe cation</name>
        <dbReference type="ChEBI" id="CHEBI:24875"/>
    </cofactor>
</comment>
<keyword evidence="11 17" id="KW-0472">Membrane</keyword>
<keyword evidence="8" id="KW-0560">Oxidoreductase</keyword>
<evidence type="ECO:0000313" key="19">
    <source>
        <dbReference type="EMBL" id="GMI32497.1"/>
    </source>
</evidence>
<comment type="catalytic activity">
    <reaction evidence="16">
        <text>cholesterol + NADPH + O2 + H(+) = 7-dehydrocholesterol + NADP(+) + 2 H2O</text>
        <dbReference type="Rhea" id="RHEA:45024"/>
        <dbReference type="ChEBI" id="CHEBI:15377"/>
        <dbReference type="ChEBI" id="CHEBI:15378"/>
        <dbReference type="ChEBI" id="CHEBI:15379"/>
        <dbReference type="ChEBI" id="CHEBI:16113"/>
        <dbReference type="ChEBI" id="CHEBI:17759"/>
        <dbReference type="ChEBI" id="CHEBI:57783"/>
        <dbReference type="ChEBI" id="CHEBI:58349"/>
        <dbReference type="EC" id="1.14.19.21"/>
    </reaction>
    <physiologicalReaction direction="left-to-right" evidence="16">
        <dbReference type="Rhea" id="RHEA:45025"/>
    </physiologicalReaction>
</comment>
<evidence type="ECO:0000256" key="10">
    <source>
        <dbReference type="ARBA" id="ARBA00023014"/>
    </source>
</evidence>
<evidence type="ECO:0000256" key="6">
    <source>
        <dbReference type="ARBA" id="ARBA00022723"/>
    </source>
</evidence>
<keyword evidence="9" id="KW-0408">Iron</keyword>
<dbReference type="GO" id="GO:0016020">
    <property type="term" value="C:membrane"/>
    <property type="evidence" value="ECO:0007669"/>
    <property type="project" value="UniProtKB-SubCell"/>
</dbReference>
<evidence type="ECO:0000256" key="3">
    <source>
        <dbReference type="ARBA" id="ARBA00004972"/>
    </source>
</evidence>
<evidence type="ECO:0000256" key="15">
    <source>
        <dbReference type="ARBA" id="ARBA00047853"/>
    </source>
</evidence>
<dbReference type="GO" id="GO:0005737">
    <property type="term" value="C:cytoplasm"/>
    <property type="evidence" value="ECO:0007669"/>
    <property type="project" value="TreeGrafter"/>
</dbReference>
<sequence>MLPDISPTVLILGTPYTVTSLVLSAVIVCIVFLYGRSVSAPKSPKTHDPTSSRYRRLRRANFPPPFPNGWYHVCNLSDVRGGAVHSISALGLDMVCFMGKKSGEVSLMKAHCPHLGAHLGVGGTVVGDNIRCPFHGWEMNAAGEAVVIPYSKMKMVPKKCKTETFFHQVIGEMVWMWYDAEDRPPLWFPDVHSDILPKGMSLRCVKQNTFNQHIAEMCENSADPYHFQTLHGPLPIPFLNKLVSCNHVITQKYPEEDSKEKHKCFFTEQMNDLFIGPVSFRNHIPFAAMILDSILTTVTFEGPGNISFSIRTPVGEMRMFMTNLPLEPFKQHVENHWFAPWYVPTLMVRVFATLSAHALEQDRGVWENKVYAKTMNLVTGDGPFVAFRRFWSGLYSESSEMRGKGGLEW</sequence>
<keyword evidence="10" id="KW-0411">Iron-sulfur</keyword>
<proteinExistence type="inferred from homology"/>
<feature type="domain" description="Rieske" evidence="18">
    <location>
        <begin position="71"/>
        <end position="176"/>
    </location>
</feature>
<evidence type="ECO:0000256" key="5">
    <source>
        <dbReference type="ARBA" id="ARBA00022714"/>
    </source>
</evidence>
<evidence type="ECO:0000256" key="17">
    <source>
        <dbReference type="SAM" id="Phobius"/>
    </source>
</evidence>
<evidence type="ECO:0000256" key="16">
    <source>
        <dbReference type="ARBA" id="ARBA00049548"/>
    </source>
</evidence>
<dbReference type="Proteomes" id="UP001165065">
    <property type="component" value="Unassembled WGS sequence"/>
</dbReference>
<dbReference type="OrthoDB" id="193736at2759"/>
<comment type="pathway">
    <text evidence="3">Hormone biosynthesis.</text>
</comment>
<keyword evidence="7 17" id="KW-1133">Transmembrane helix</keyword>
<comment type="pathway">
    <text evidence="12">Steroid hormone biosynthesis; dafachronic acid biosynthesis.</text>
</comment>
<evidence type="ECO:0000256" key="8">
    <source>
        <dbReference type="ARBA" id="ARBA00023002"/>
    </source>
</evidence>
<dbReference type="Pfam" id="PF19298">
    <property type="entry name" value="KshA_C"/>
    <property type="match status" value="1"/>
</dbReference>
<dbReference type="GO" id="GO:0046872">
    <property type="term" value="F:metal ion binding"/>
    <property type="evidence" value="ECO:0007669"/>
    <property type="project" value="UniProtKB-KW"/>
</dbReference>
<evidence type="ECO:0000256" key="13">
    <source>
        <dbReference type="ARBA" id="ARBA00025729"/>
    </source>
</evidence>
<dbReference type="GO" id="GO:0051537">
    <property type="term" value="F:2 iron, 2 sulfur cluster binding"/>
    <property type="evidence" value="ECO:0007669"/>
    <property type="project" value="UniProtKB-KW"/>
</dbReference>
<feature type="transmembrane region" description="Helical" evidence="17">
    <location>
        <begin position="16"/>
        <end position="35"/>
    </location>
</feature>
<evidence type="ECO:0000256" key="11">
    <source>
        <dbReference type="ARBA" id="ARBA00023136"/>
    </source>
</evidence>
<evidence type="ECO:0000256" key="7">
    <source>
        <dbReference type="ARBA" id="ARBA00022989"/>
    </source>
</evidence>
<dbReference type="SUPFAM" id="SSF50022">
    <property type="entry name" value="ISP domain"/>
    <property type="match status" value="1"/>
</dbReference>
<dbReference type="Gene3D" id="3.90.380.10">
    <property type="entry name" value="Naphthalene 1,2-dioxygenase Alpha Subunit, Chain A, domain 1"/>
    <property type="match status" value="1"/>
</dbReference>
<dbReference type="InterPro" id="IPR036922">
    <property type="entry name" value="Rieske_2Fe-2S_sf"/>
</dbReference>
<evidence type="ECO:0000256" key="12">
    <source>
        <dbReference type="ARBA" id="ARBA00025712"/>
    </source>
</evidence>
<keyword evidence="20" id="KW-1185">Reference proteome</keyword>
<evidence type="ECO:0000259" key="18">
    <source>
        <dbReference type="PROSITE" id="PS51296"/>
    </source>
</evidence>
<evidence type="ECO:0000256" key="2">
    <source>
        <dbReference type="ARBA" id="ARBA00004370"/>
    </source>
</evidence>
<dbReference type="PROSITE" id="PS51296">
    <property type="entry name" value="RIESKE"/>
    <property type="match status" value="1"/>
</dbReference>
<organism evidence="19 20">
    <name type="scientific">Triparma columacea</name>
    <dbReference type="NCBI Taxonomy" id="722753"/>
    <lineage>
        <taxon>Eukaryota</taxon>
        <taxon>Sar</taxon>
        <taxon>Stramenopiles</taxon>
        <taxon>Ochrophyta</taxon>
        <taxon>Bolidophyceae</taxon>
        <taxon>Parmales</taxon>
        <taxon>Triparmaceae</taxon>
        <taxon>Triparma</taxon>
    </lineage>
</organism>
<dbReference type="SUPFAM" id="SSF55961">
    <property type="entry name" value="Bet v1-like"/>
    <property type="match status" value="1"/>
</dbReference>
<dbReference type="InterPro" id="IPR045605">
    <property type="entry name" value="KshA-like_C"/>
</dbReference>
<dbReference type="GO" id="GO:0008203">
    <property type="term" value="P:cholesterol metabolic process"/>
    <property type="evidence" value="ECO:0007669"/>
    <property type="project" value="InterPro"/>
</dbReference>
<name>A0A9W7G4D5_9STRA</name>
<comment type="subcellular location">
    <subcellularLocation>
        <location evidence="2">Membrane</location>
    </subcellularLocation>
</comment>
<dbReference type="PANTHER" id="PTHR21266:SF32">
    <property type="entry name" value="CHOLESTEROL 7-DESATURASE NVD"/>
    <property type="match status" value="1"/>
</dbReference>
<evidence type="ECO:0000256" key="14">
    <source>
        <dbReference type="ARBA" id="ARBA00026095"/>
    </source>
</evidence>
<evidence type="ECO:0000313" key="20">
    <source>
        <dbReference type="Proteomes" id="UP001165065"/>
    </source>
</evidence>
<evidence type="ECO:0000256" key="4">
    <source>
        <dbReference type="ARBA" id="ARBA00022692"/>
    </source>
</evidence>
<keyword evidence="6" id="KW-0479">Metal-binding</keyword>
<gene>
    <name evidence="19" type="ORF">TrCOL_g3262</name>
</gene>
<dbReference type="GO" id="GO:0170056">
    <property type="term" value="F:cholesterol 7-desaturase [NAD(P)H] activity"/>
    <property type="evidence" value="ECO:0007669"/>
    <property type="project" value="UniProtKB-EC"/>
</dbReference>
<keyword evidence="5" id="KW-0001">2Fe-2S</keyword>
<keyword evidence="4 17" id="KW-0812">Transmembrane</keyword>
<comment type="caution">
    <text evidence="19">The sequence shown here is derived from an EMBL/GenBank/DDBJ whole genome shotgun (WGS) entry which is preliminary data.</text>
</comment>
<dbReference type="Pfam" id="PF00355">
    <property type="entry name" value="Rieske"/>
    <property type="match status" value="1"/>
</dbReference>
<comment type="catalytic activity">
    <reaction evidence="15">
        <text>cholesterol + NADH + O2 + H(+) = 7-dehydrocholesterol + NAD(+) + 2 H2O</text>
        <dbReference type="Rhea" id="RHEA:51644"/>
        <dbReference type="ChEBI" id="CHEBI:15377"/>
        <dbReference type="ChEBI" id="CHEBI:15378"/>
        <dbReference type="ChEBI" id="CHEBI:15379"/>
        <dbReference type="ChEBI" id="CHEBI:16113"/>
        <dbReference type="ChEBI" id="CHEBI:17759"/>
        <dbReference type="ChEBI" id="CHEBI:57540"/>
        <dbReference type="ChEBI" id="CHEBI:57945"/>
        <dbReference type="EC" id="1.14.19.21"/>
    </reaction>
    <physiologicalReaction direction="left-to-right" evidence="15">
        <dbReference type="Rhea" id="RHEA:51645"/>
    </physiologicalReaction>
</comment>
<protein>
    <recommendedName>
        <fullName evidence="14">cholesterol 7-desaturase</fullName>
        <ecNumber evidence="14">1.14.19.21</ecNumber>
    </recommendedName>
</protein>
<dbReference type="InterPro" id="IPR017941">
    <property type="entry name" value="Rieske_2Fe-2S"/>
</dbReference>
<dbReference type="InterPro" id="IPR050584">
    <property type="entry name" value="Cholesterol_7-desaturase"/>
</dbReference>
<dbReference type="PANTHER" id="PTHR21266">
    <property type="entry name" value="IRON-SULFUR DOMAIN CONTAINING PROTEIN"/>
    <property type="match status" value="1"/>
</dbReference>
<reference evidence="20" key="1">
    <citation type="journal article" date="2023" name="Commun. Biol.">
        <title>Genome analysis of Parmales, the sister group of diatoms, reveals the evolutionary specialization of diatoms from phago-mixotrophs to photoautotrophs.</title>
        <authorList>
            <person name="Ban H."/>
            <person name="Sato S."/>
            <person name="Yoshikawa S."/>
            <person name="Yamada K."/>
            <person name="Nakamura Y."/>
            <person name="Ichinomiya M."/>
            <person name="Sato N."/>
            <person name="Blanc-Mathieu R."/>
            <person name="Endo H."/>
            <person name="Kuwata A."/>
            <person name="Ogata H."/>
        </authorList>
    </citation>
    <scope>NUCLEOTIDE SEQUENCE [LARGE SCALE GENOMIC DNA]</scope>
</reference>
<evidence type="ECO:0000256" key="9">
    <source>
        <dbReference type="ARBA" id="ARBA00023004"/>
    </source>
</evidence>